<feature type="region of interest" description="Disordered" evidence="1">
    <location>
        <begin position="141"/>
        <end position="160"/>
    </location>
</feature>
<proteinExistence type="predicted"/>
<dbReference type="AlphaFoldDB" id="A0A553HK11"/>
<reference evidence="3" key="1">
    <citation type="submission" date="2019-06" db="EMBL/GenBank/DDBJ databases">
        <title>Draft genome sequence of the griseofulvin-producing fungus Xylaria cubensis strain G536.</title>
        <authorList>
            <person name="Mead M.E."/>
            <person name="Raja H.A."/>
            <person name="Steenwyk J.L."/>
            <person name="Knowles S.L."/>
            <person name="Oberlies N.H."/>
            <person name="Rokas A."/>
        </authorList>
    </citation>
    <scope>NUCLEOTIDE SEQUENCE [LARGE SCALE GENOMIC DNA]</scope>
    <source>
        <strain evidence="3">G536</strain>
    </source>
</reference>
<evidence type="ECO:0000313" key="2">
    <source>
        <dbReference type="EMBL" id="TRX88273.1"/>
    </source>
</evidence>
<sequence length="199" mass="22321">MEPGYRVTSVIFRDAISGITIHSSQGSLLSRGIPGRSSGYADRGSQSTPRDLAVGAVLKHLQRHAFVQQYYYESSITVCIAPLPKLSGYRPAIFVLTSRKLSIQPFNPKLTSGILACILQPRPAMHWRPHWKRAFQRGERPLRDPQRCGKPRVKDGNTGLSAVDSIARPRSSYVWQEFSIQGPKHLLEWSPRTAFLLRG</sequence>
<evidence type="ECO:0000256" key="1">
    <source>
        <dbReference type="SAM" id="MobiDB-lite"/>
    </source>
</evidence>
<dbReference type="EMBL" id="VFLP01000093">
    <property type="protein sequence ID" value="TRX88273.1"/>
    <property type="molecule type" value="Genomic_DNA"/>
</dbReference>
<organism evidence="2 3">
    <name type="scientific">Xylaria flabelliformis</name>
    <dbReference type="NCBI Taxonomy" id="2512241"/>
    <lineage>
        <taxon>Eukaryota</taxon>
        <taxon>Fungi</taxon>
        <taxon>Dikarya</taxon>
        <taxon>Ascomycota</taxon>
        <taxon>Pezizomycotina</taxon>
        <taxon>Sordariomycetes</taxon>
        <taxon>Xylariomycetidae</taxon>
        <taxon>Xylariales</taxon>
        <taxon>Xylariaceae</taxon>
        <taxon>Xylaria</taxon>
    </lineage>
</organism>
<comment type="caution">
    <text evidence="2">The sequence shown here is derived from an EMBL/GenBank/DDBJ whole genome shotgun (WGS) entry which is preliminary data.</text>
</comment>
<dbReference type="Proteomes" id="UP000319160">
    <property type="component" value="Unassembled WGS sequence"/>
</dbReference>
<evidence type="ECO:0000313" key="3">
    <source>
        <dbReference type="Proteomes" id="UP000319160"/>
    </source>
</evidence>
<keyword evidence="3" id="KW-1185">Reference proteome</keyword>
<accession>A0A553HK11</accession>
<gene>
    <name evidence="2" type="ORF">FHL15_010840</name>
</gene>
<feature type="compositionally biased region" description="Basic and acidic residues" evidence="1">
    <location>
        <begin position="141"/>
        <end position="155"/>
    </location>
</feature>
<name>A0A553HK11_9PEZI</name>
<protein>
    <submittedName>
        <fullName evidence="2">Uncharacterized protein</fullName>
    </submittedName>
</protein>